<dbReference type="Pfam" id="PF00076">
    <property type="entry name" value="RRM_1"/>
    <property type="match status" value="1"/>
</dbReference>
<dbReference type="PROSITE" id="PS50102">
    <property type="entry name" value="RRM"/>
    <property type="match status" value="1"/>
</dbReference>
<evidence type="ECO:0000313" key="7">
    <source>
        <dbReference type="EMBL" id="TPX57981.1"/>
    </source>
</evidence>
<dbReference type="PANTHER" id="PTHR46754">
    <property type="entry name" value="MKI67 FHA DOMAIN-INTERACTING NUCLEOLAR PHOSPHOPROTEIN"/>
    <property type="match status" value="1"/>
</dbReference>
<protein>
    <recommendedName>
        <fullName evidence="6">RRM domain-containing protein</fullName>
    </recommendedName>
</protein>
<feature type="domain" description="RRM" evidence="6">
    <location>
        <begin position="101"/>
        <end position="179"/>
    </location>
</feature>
<sequence>MAPSKKKQQAAVAEAVDSSDDEMHMDMEATTPPASSSSGSTEKDDFQKNTPLVLLSTSQKSEMAALAASAAPPPPKLSKKQRKRLSAAKKKSSEGENGTPGTIYLGRIPHGFYENEMTEYFKQFGDVTRVRLSRNKKTGASKHYAFIEFAAEEAARIAAETMDNYLIFNHMLTCKFIPADKVHPSTWTGANKKFKVIPRAKVQRLRQNKVKTTDQHAKQVTRLAKLRQTKLRQLRTLGIEYDLPPVVVLPAAEAEAGAEAEAEARRE</sequence>
<comment type="subcellular location">
    <subcellularLocation>
        <location evidence="1">Nucleus</location>
        <location evidence="1">Nucleolus</location>
    </subcellularLocation>
</comment>
<evidence type="ECO:0000256" key="4">
    <source>
        <dbReference type="PROSITE-ProRule" id="PRU00176"/>
    </source>
</evidence>
<evidence type="ECO:0000256" key="3">
    <source>
        <dbReference type="ARBA" id="ARBA00023242"/>
    </source>
</evidence>
<keyword evidence="2 4" id="KW-0694">RNA-binding</keyword>
<feature type="region of interest" description="Disordered" evidence="5">
    <location>
        <begin position="1"/>
        <end position="101"/>
    </location>
</feature>
<dbReference type="GO" id="GO:0005730">
    <property type="term" value="C:nucleolus"/>
    <property type="evidence" value="ECO:0007669"/>
    <property type="project" value="UniProtKB-SubCell"/>
</dbReference>
<feature type="compositionally biased region" description="Low complexity" evidence="5">
    <location>
        <begin position="28"/>
        <end position="40"/>
    </location>
</feature>
<dbReference type="InterPro" id="IPR000504">
    <property type="entry name" value="RRM_dom"/>
</dbReference>
<name>A0A507E2K5_9FUNG</name>
<dbReference type="SUPFAM" id="SSF54928">
    <property type="entry name" value="RNA-binding domain, RBD"/>
    <property type="match status" value="1"/>
</dbReference>
<dbReference type="SMART" id="SM00360">
    <property type="entry name" value="RRM"/>
    <property type="match status" value="1"/>
</dbReference>
<evidence type="ECO:0000256" key="5">
    <source>
        <dbReference type="SAM" id="MobiDB-lite"/>
    </source>
</evidence>
<gene>
    <name evidence="7" type="ORF">PhCBS80983_g03461</name>
</gene>
<evidence type="ECO:0000256" key="2">
    <source>
        <dbReference type="ARBA" id="ARBA00022884"/>
    </source>
</evidence>
<dbReference type="Proteomes" id="UP000318582">
    <property type="component" value="Unassembled WGS sequence"/>
</dbReference>
<dbReference type="InterPro" id="IPR012677">
    <property type="entry name" value="Nucleotide-bd_a/b_plait_sf"/>
</dbReference>
<dbReference type="EMBL" id="QEAQ01000044">
    <property type="protein sequence ID" value="TPX57981.1"/>
    <property type="molecule type" value="Genomic_DNA"/>
</dbReference>
<organism evidence="7 8">
    <name type="scientific">Powellomyces hirtus</name>
    <dbReference type="NCBI Taxonomy" id="109895"/>
    <lineage>
        <taxon>Eukaryota</taxon>
        <taxon>Fungi</taxon>
        <taxon>Fungi incertae sedis</taxon>
        <taxon>Chytridiomycota</taxon>
        <taxon>Chytridiomycota incertae sedis</taxon>
        <taxon>Chytridiomycetes</taxon>
        <taxon>Spizellomycetales</taxon>
        <taxon>Powellomycetaceae</taxon>
        <taxon>Powellomyces</taxon>
    </lineage>
</organism>
<feature type="compositionally biased region" description="Basic residues" evidence="5">
    <location>
        <begin position="77"/>
        <end position="90"/>
    </location>
</feature>
<keyword evidence="3" id="KW-0539">Nucleus</keyword>
<proteinExistence type="predicted"/>
<dbReference type="Gene3D" id="3.30.70.330">
    <property type="match status" value="1"/>
</dbReference>
<dbReference type="CDD" id="cd12307">
    <property type="entry name" value="RRM_NIFK_like"/>
    <property type="match status" value="1"/>
</dbReference>
<evidence type="ECO:0000313" key="8">
    <source>
        <dbReference type="Proteomes" id="UP000318582"/>
    </source>
</evidence>
<accession>A0A507E2K5</accession>
<dbReference type="InterPro" id="IPR035979">
    <property type="entry name" value="RBD_domain_sf"/>
</dbReference>
<dbReference type="GO" id="GO:0003723">
    <property type="term" value="F:RNA binding"/>
    <property type="evidence" value="ECO:0007669"/>
    <property type="project" value="UniProtKB-UniRule"/>
</dbReference>
<dbReference type="AlphaFoldDB" id="A0A507E2K5"/>
<reference evidence="7 8" key="1">
    <citation type="journal article" date="2019" name="Sci. Rep.">
        <title>Comparative genomics of chytrid fungi reveal insights into the obligate biotrophic and pathogenic lifestyle of Synchytrium endobioticum.</title>
        <authorList>
            <person name="van de Vossenberg B.T.L.H."/>
            <person name="Warris S."/>
            <person name="Nguyen H.D.T."/>
            <person name="van Gent-Pelzer M.P.E."/>
            <person name="Joly D.L."/>
            <person name="van de Geest H.C."/>
            <person name="Bonants P.J.M."/>
            <person name="Smith D.S."/>
            <person name="Levesque C.A."/>
            <person name="van der Lee T.A.J."/>
        </authorList>
    </citation>
    <scope>NUCLEOTIDE SEQUENCE [LARGE SCALE GENOMIC DNA]</scope>
    <source>
        <strain evidence="7 8">CBS 809.83</strain>
    </source>
</reference>
<comment type="caution">
    <text evidence="7">The sequence shown here is derived from an EMBL/GenBank/DDBJ whole genome shotgun (WGS) entry which is preliminary data.</text>
</comment>
<evidence type="ECO:0000256" key="1">
    <source>
        <dbReference type="ARBA" id="ARBA00004604"/>
    </source>
</evidence>
<evidence type="ECO:0000259" key="6">
    <source>
        <dbReference type="PROSITE" id="PS50102"/>
    </source>
</evidence>
<keyword evidence="8" id="KW-1185">Reference proteome</keyword>
<dbReference type="STRING" id="109895.A0A507E2K5"/>